<protein>
    <submittedName>
        <fullName evidence="5">Helix-turn-helix transcriptional regulator</fullName>
    </submittedName>
</protein>
<dbReference type="SUPFAM" id="SSF46785">
    <property type="entry name" value="Winged helix' DNA-binding domain"/>
    <property type="match status" value="1"/>
</dbReference>
<dbReference type="PROSITE" id="PS51118">
    <property type="entry name" value="HTH_HXLR"/>
    <property type="match status" value="1"/>
</dbReference>
<dbReference type="PANTHER" id="PTHR33204:SF29">
    <property type="entry name" value="TRANSCRIPTIONAL REGULATOR"/>
    <property type="match status" value="1"/>
</dbReference>
<gene>
    <name evidence="5" type="ORF">F0P93_05850</name>
</gene>
<dbReference type="RefSeq" id="WP_150875369.1">
    <property type="nucleotide sequence ID" value="NZ_VTWS01000001.1"/>
</dbReference>
<accession>A0A5N1JN54</accession>
<feature type="domain" description="HTH hxlR-type" evidence="4">
    <location>
        <begin position="12"/>
        <end position="114"/>
    </location>
</feature>
<evidence type="ECO:0000313" key="6">
    <source>
        <dbReference type="Proteomes" id="UP000326344"/>
    </source>
</evidence>
<comment type="caution">
    <text evidence="5">The sequence shown here is derived from an EMBL/GenBank/DDBJ whole genome shotgun (WGS) entry which is preliminary data.</text>
</comment>
<evidence type="ECO:0000259" key="4">
    <source>
        <dbReference type="PROSITE" id="PS51118"/>
    </source>
</evidence>
<dbReference type="InterPro" id="IPR002577">
    <property type="entry name" value="HTH_HxlR"/>
</dbReference>
<evidence type="ECO:0000313" key="5">
    <source>
        <dbReference type="EMBL" id="KAA9357258.1"/>
    </source>
</evidence>
<evidence type="ECO:0000256" key="3">
    <source>
        <dbReference type="ARBA" id="ARBA00023163"/>
    </source>
</evidence>
<evidence type="ECO:0000256" key="1">
    <source>
        <dbReference type="ARBA" id="ARBA00023015"/>
    </source>
</evidence>
<keyword evidence="6" id="KW-1185">Reference proteome</keyword>
<dbReference type="PANTHER" id="PTHR33204">
    <property type="entry name" value="TRANSCRIPTIONAL REGULATOR, MARR FAMILY"/>
    <property type="match status" value="1"/>
</dbReference>
<dbReference type="Proteomes" id="UP000326344">
    <property type="component" value="Unassembled WGS sequence"/>
</dbReference>
<dbReference type="InterPro" id="IPR036390">
    <property type="entry name" value="WH_DNA-bd_sf"/>
</dbReference>
<dbReference type="AlphaFoldDB" id="A0A5N1JN54"/>
<dbReference type="Pfam" id="PF01638">
    <property type="entry name" value="HxlR"/>
    <property type="match status" value="1"/>
</dbReference>
<keyword evidence="3" id="KW-0804">Transcription</keyword>
<dbReference type="EMBL" id="VTWS01000001">
    <property type="protein sequence ID" value="KAA9357258.1"/>
    <property type="molecule type" value="Genomic_DNA"/>
</dbReference>
<evidence type="ECO:0000256" key="2">
    <source>
        <dbReference type="ARBA" id="ARBA00023125"/>
    </source>
</evidence>
<dbReference type="GO" id="GO:0003677">
    <property type="term" value="F:DNA binding"/>
    <property type="evidence" value="ECO:0007669"/>
    <property type="project" value="UniProtKB-KW"/>
</dbReference>
<organism evidence="5 6">
    <name type="scientific">Larkinella humicola</name>
    <dbReference type="NCBI Taxonomy" id="2607654"/>
    <lineage>
        <taxon>Bacteria</taxon>
        <taxon>Pseudomonadati</taxon>
        <taxon>Bacteroidota</taxon>
        <taxon>Cytophagia</taxon>
        <taxon>Cytophagales</taxon>
        <taxon>Spirosomataceae</taxon>
        <taxon>Larkinella</taxon>
    </lineage>
</organism>
<dbReference type="InterPro" id="IPR036388">
    <property type="entry name" value="WH-like_DNA-bd_sf"/>
</dbReference>
<reference evidence="5 6" key="1">
    <citation type="submission" date="2019-09" db="EMBL/GenBank/DDBJ databases">
        <title>Genome Sequence of Larkinella sp MA1.</title>
        <authorList>
            <person name="Srinivasan S."/>
        </authorList>
    </citation>
    <scope>NUCLEOTIDE SEQUENCE [LARGE SCALE GENOMIC DNA]</scope>
    <source>
        <strain evidence="5 6">MA1</strain>
    </source>
</reference>
<proteinExistence type="predicted"/>
<sequence>MPDIQPDKATVAQQIRHLQDTLYVVNGKWKLPILVAVHQGNSRFRDIQRSVQGITTKVLSTELKALEQNKLVVRKVYDTSPPTVEYTTSSYCDTLQTMILEMIAWGKNHHDRIREE</sequence>
<name>A0A5N1JN54_9BACT</name>
<dbReference type="Gene3D" id="1.10.10.10">
    <property type="entry name" value="Winged helix-like DNA-binding domain superfamily/Winged helix DNA-binding domain"/>
    <property type="match status" value="1"/>
</dbReference>
<keyword evidence="2" id="KW-0238">DNA-binding</keyword>
<keyword evidence="1" id="KW-0805">Transcription regulation</keyword>